<dbReference type="RefSeq" id="WP_285763682.1">
    <property type="nucleotide sequence ID" value="NZ_BSYJ01000003.1"/>
</dbReference>
<evidence type="ECO:0000313" key="8">
    <source>
        <dbReference type="Proteomes" id="UP001224392"/>
    </source>
</evidence>
<dbReference type="Gene3D" id="1.25.40.10">
    <property type="entry name" value="Tetratricopeptide repeat domain"/>
    <property type="match status" value="2"/>
</dbReference>
<dbReference type="SUPFAM" id="SSF56112">
    <property type="entry name" value="Protein kinase-like (PK-like)"/>
    <property type="match status" value="1"/>
</dbReference>
<keyword evidence="3" id="KW-0418">Kinase</keyword>
<dbReference type="SMART" id="SM00220">
    <property type="entry name" value="S_TKc"/>
    <property type="match status" value="1"/>
</dbReference>
<dbReference type="SUPFAM" id="SSF48452">
    <property type="entry name" value="TPR-like"/>
    <property type="match status" value="2"/>
</dbReference>
<dbReference type="PROSITE" id="PS50011">
    <property type="entry name" value="PROTEIN_KINASE_DOM"/>
    <property type="match status" value="1"/>
</dbReference>
<evidence type="ECO:0000259" key="6">
    <source>
        <dbReference type="PROSITE" id="PS50011"/>
    </source>
</evidence>
<dbReference type="Pfam" id="PF00069">
    <property type="entry name" value="Pkinase"/>
    <property type="match status" value="1"/>
</dbReference>
<name>A0ABQ6LY75_9GAMM</name>
<dbReference type="InterPro" id="IPR011009">
    <property type="entry name" value="Kinase-like_dom_sf"/>
</dbReference>
<dbReference type="InterPro" id="IPR017441">
    <property type="entry name" value="Protein_kinase_ATP_BS"/>
</dbReference>
<keyword evidence="4 5" id="KW-0067">ATP-binding</keyword>
<dbReference type="CDD" id="cd14014">
    <property type="entry name" value="STKc_PknB_like"/>
    <property type="match status" value="1"/>
</dbReference>
<dbReference type="PANTHER" id="PTHR43289:SF34">
    <property type="entry name" value="SERINE_THREONINE-PROTEIN KINASE YBDM-RELATED"/>
    <property type="match status" value="1"/>
</dbReference>
<dbReference type="PROSITE" id="PS00107">
    <property type="entry name" value="PROTEIN_KINASE_ATP"/>
    <property type="match status" value="1"/>
</dbReference>
<accession>A0ABQ6LY75</accession>
<feature type="binding site" evidence="5">
    <location>
        <position position="45"/>
    </location>
    <ligand>
        <name>ATP</name>
        <dbReference type="ChEBI" id="CHEBI:30616"/>
    </ligand>
</feature>
<evidence type="ECO:0000313" key="7">
    <source>
        <dbReference type="EMBL" id="GMG87040.1"/>
    </source>
</evidence>
<dbReference type="InterPro" id="IPR019734">
    <property type="entry name" value="TPR_rpt"/>
</dbReference>
<proteinExistence type="predicted"/>
<gene>
    <name evidence="7" type="ORF">MNKW57_13610</name>
</gene>
<dbReference type="EMBL" id="BSYJ01000003">
    <property type="protein sequence ID" value="GMG87040.1"/>
    <property type="molecule type" value="Genomic_DNA"/>
</dbReference>
<evidence type="ECO:0000256" key="4">
    <source>
        <dbReference type="ARBA" id="ARBA00022840"/>
    </source>
</evidence>
<dbReference type="InterPro" id="IPR011990">
    <property type="entry name" value="TPR-like_helical_dom_sf"/>
</dbReference>
<dbReference type="PANTHER" id="PTHR43289">
    <property type="entry name" value="MITOGEN-ACTIVATED PROTEIN KINASE KINASE KINASE 20-RELATED"/>
    <property type="match status" value="1"/>
</dbReference>
<sequence>MQTPDYHTTPESIGRYKIVRCLGRGGMGQVFLARDQRLQRNAAIKLLRKDKTGTQAEARIRREAQLLAQLNHPNIVQIYDVVESEHGLALVMEYVEGANLRQWLREHETNLQQKLRILAEICKGLEKAHAAGIVHRDLKAENILIASDGTAKISDFGIASSETSNDQLTRENHVAGSFSALSPEQALGMPLDHRCDLFALGLLAYRLICRQHPFGEHANPIVIVDRIIHSDPIPPAKLVPGLPKPLYRLLEQLLAKTADKRPASAAEVETCLQRIADEMPADAPADFDLSDTQTADIYFSSSLAGLGRRRKTKKLWALAGITAIATASAAFLLRDYQNPLHARSGGNYVTLEPTEFRDSDLSAEHRNLLDNSLRANLRRNLSLRRGLSLVPDYELEGLESLPATQRAAWAGAQHWIQPVVACQRSQCEVEINLYQAGLDIPYKTSKTTVELDDPLQNYYLLQHQLDTLLPEAPVQEGATSLEISEADYRRYLAVLARKNRLRELGSMMDELEGLREAAPTFSPVYDLYAGLAIEHYGQFKDYNVLDDLQHFLWQAPPEIKKNTAWQRAWLRLAILRDNEAEVLASLAQLERNFEDRAGFYHLLYQWHYRRGKYEDALTAIRSAARLRPSYLYTYEMARTYSAIGDHTATRTLLATARLLAPEDNKVTSLLAATEMDSGHPARAIELLTEIHPDKRSPIDIFNLCTAYYVERQFDHANTCFRQLQALSPQDAELSLYLAEIAVGQGDEEAALEEARAALAILGERTDWEGQLMVARAWALIGDHEKAITALLTAQNSAPDDFFMNYNRAQIYILTEDITSAKVYIRKTIEQGLSPIWFSTPYFDRVCGDSAFESIRDAYPAVCHAGGKHG</sequence>
<dbReference type="Gene3D" id="3.30.200.20">
    <property type="entry name" value="Phosphorylase Kinase, domain 1"/>
    <property type="match status" value="1"/>
</dbReference>
<protein>
    <recommendedName>
        <fullName evidence="6">Protein kinase domain-containing protein</fullName>
    </recommendedName>
</protein>
<keyword evidence="8" id="KW-1185">Reference proteome</keyword>
<evidence type="ECO:0000256" key="2">
    <source>
        <dbReference type="ARBA" id="ARBA00022741"/>
    </source>
</evidence>
<dbReference type="PROSITE" id="PS00108">
    <property type="entry name" value="PROTEIN_KINASE_ST"/>
    <property type="match status" value="1"/>
</dbReference>
<evidence type="ECO:0000256" key="3">
    <source>
        <dbReference type="ARBA" id="ARBA00022777"/>
    </source>
</evidence>
<comment type="caution">
    <text evidence="7">The sequence shown here is derived from an EMBL/GenBank/DDBJ whole genome shotgun (WGS) entry which is preliminary data.</text>
</comment>
<dbReference type="InterPro" id="IPR000719">
    <property type="entry name" value="Prot_kinase_dom"/>
</dbReference>
<dbReference type="Gene3D" id="1.10.510.10">
    <property type="entry name" value="Transferase(Phosphotransferase) domain 1"/>
    <property type="match status" value="1"/>
</dbReference>
<dbReference type="InterPro" id="IPR008271">
    <property type="entry name" value="Ser/Thr_kinase_AS"/>
</dbReference>
<keyword evidence="1" id="KW-0808">Transferase</keyword>
<organism evidence="7 8">
    <name type="scientific">Biformimicrobium ophioploci</name>
    <dbReference type="NCBI Taxonomy" id="3036711"/>
    <lineage>
        <taxon>Bacteria</taxon>
        <taxon>Pseudomonadati</taxon>
        <taxon>Pseudomonadota</taxon>
        <taxon>Gammaproteobacteria</taxon>
        <taxon>Cellvibrionales</taxon>
        <taxon>Microbulbiferaceae</taxon>
        <taxon>Biformimicrobium</taxon>
    </lineage>
</organism>
<feature type="domain" description="Protein kinase" evidence="6">
    <location>
        <begin position="16"/>
        <end position="275"/>
    </location>
</feature>
<dbReference type="Proteomes" id="UP001224392">
    <property type="component" value="Unassembled WGS sequence"/>
</dbReference>
<evidence type="ECO:0000256" key="5">
    <source>
        <dbReference type="PROSITE-ProRule" id="PRU10141"/>
    </source>
</evidence>
<evidence type="ECO:0000256" key="1">
    <source>
        <dbReference type="ARBA" id="ARBA00022679"/>
    </source>
</evidence>
<keyword evidence="2 5" id="KW-0547">Nucleotide-binding</keyword>
<reference evidence="7 8" key="1">
    <citation type="submission" date="2023-04" db="EMBL/GenBank/DDBJ databases">
        <title>Marinobulbifer ophiurae gen. nov., sp. Nov., isolate from tissue of brittle star Ophioplocus japonicus.</title>
        <authorList>
            <person name="Kawano K."/>
            <person name="Sawayama S."/>
            <person name="Nakagawa S."/>
        </authorList>
    </citation>
    <scope>NUCLEOTIDE SEQUENCE [LARGE SCALE GENOMIC DNA]</scope>
    <source>
        <strain evidence="7 8">NKW57</strain>
    </source>
</reference>
<dbReference type="SMART" id="SM00028">
    <property type="entry name" value="TPR"/>
    <property type="match status" value="5"/>
</dbReference>